<reference evidence="2" key="1">
    <citation type="submission" date="2013-10" db="EMBL/GenBank/DDBJ databases">
        <title>Genome sequencing of Onchocerca volvulus.</title>
        <authorList>
            <person name="Cotton J."/>
            <person name="Tsai J."/>
            <person name="Stanley E."/>
            <person name="Tracey A."/>
            <person name="Holroyd N."/>
            <person name="Lustigman S."/>
            <person name="Berriman M."/>
        </authorList>
    </citation>
    <scope>NUCLEOTIDE SEQUENCE</scope>
</reference>
<evidence type="ECO:0000313" key="2">
    <source>
        <dbReference type="Proteomes" id="UP000024404"/>
    </source>
</evidence>
<accession>A0A8R1XQ08</accession>
<sequence>MDVLRIILPTAKEAELFRQSSSHSLPFYGDQRHIFNDIPLSTLRFVGGPFITGVNYQIEKKFFRFDEDSICENTNQNYFSCDPDNSNDEKV</sequence>
<dbReference type="AlphaFoldDB" id="A0A8R1XQ08"/>
<dbReference type="Proteomes" id="UP000024404">
    <property type="component" value="Unassembled WGS sequence"/>
</dbReference>
<protein>
    <submittedName>
        <fullName evidence="1">Uncharacterized protein</fullName>
    </submittedName>
</protein>
<dbReference type="EMBL" id="CMVM020000016">
    <property type="status" value="NOT_ANNOTATED_CDS"/>
    <property type="molecule type" value="Genomic_DNA"/>
</dbReference>
<keyword evidence="2" id="KW-1185">Reference proteome</keyword>
<name>A0A8R1XQ08_ONCVO</name>
<dbReference type="EnsemblMetazoa" id="OVOC11955.1">
    <property type="protein sequence ID" value="OVOC11955.1"/>
    <property type="gene ID" value="WBGene00248764"/>
</dbReference>
<organism evidence="1 2">
    <name type="scientific">Onchocerca volvulus</name>
    <dbReference type="NCBI Taxonomy" id="6282"/>
    <lineage>
        <taxon>Eukaryota</taxon>
        <taxon>Metazoa</taxon>
        <taxon>Ecdysozoa</taxon>
        <taxon>Nematoda</taxon>
        <taxon>Chromadorea</taxon>
        <taxon>Rhabditida</taxon>
        <taxon>Spirurina</taxon>
        <taxon>Spiruromorpha</taxon>
        <taxon>Filarioidea</taxon>
        <taxon>Onchocercidae</taxon>
        <taxon>Onchocerca</taxon>
    </lineage>
</organism>
<reference evidence="1" key="2">
    <citation type="submission" date="2022-06" db="UniProtKB">
        <authorList>
            <consortium name="EnsemblMetazoa"/>
        </authorList>
    </citation>
    <scope>IDENTIFICATION</scope>
</reference>
<proteinExistence type="predicted"/>
<evidence type="ECO:0000313" key="1">
    <source>
        <dbReference type="EnsemblMetazoa" id="OVOC11955.1"/>
    </source>
</evidence>